<feature type="domain" description="SnoaL-like" evidence="1">
    <location>
        <begin position="7"/>
        <end position="130"/>
    </location>
</feature>
<dbReference type="OrthoDB" id="2599042at2"/>
<organism evidence="2 3">
    <name type="scientific">Larkinella knui</name>
    <dbReference type="NCBI Taxonomy" id="2025310"/>
    <lineage>
        <taxon>Bacteria</taxon>
        <taxon>Pseudomonadati</taxon>
        <taxon>Bacteroidota</taxon>
        <taxon>Cytophagia</taxon>
        <taxon>Cytophagales</taxon>
        <taxon>Spirosomataceae</taxon>
        <taxon>Larkinella</taxon>
    </lineage>
</organism>
<dbReference type="Gene3D" id="3.10.450.50">
    <property type="match status" value="1"/>
</dbReference>
<evidence type="ECO:0000259" key="1">
    <source>
        <dbReference type="Pfam" id="PF13577"/>
    </source>
</evidence>
<gene>
    <name evidence="2" type="ORF">EHT87_28035</name>
</gene>
<name>A0A3P1CDS4_9BACT</name>
<reference evidence="2 3" key="1">
    <citation type="submission" date="2018-11" db="EMBL/GenBank/DDBJ databases">
        <authorList>
            <person name="Zhou Z."/>
            <person name="Wang G."/>
        </authorList>
    </citation>
    <scope>NUCLEOTIDE SEQUENCE [LARGE SCALE GENOMIC DNA]</scope>
    <source>
        <strain evidence="2 3">KCTC42998</strain>
    </source>
</reference>
<dbReference type="AlphaFoldDB" id="A0A3P1CDS4"/>
<comment type="caution">
    <text evidence="2">The sequence shown here is derived from an EMBL/GenBank/DDBJ whole genome shotgun (WGS) entry which is preliminary data.</text>
</comment>
<dbReference type="Proteomes" id="UP000274271">
    <property type="component" value="Unassembled WGS sequence"/>
</dbReference>
<evidence type="ECO:0000313" key="3">
    <source>
        <dbReference type="Proteomes" id="UP000274271"/>
    </source>
</evidence>
<evidence type="ECO:0000313" key="2">
    <source>
        <dbReference type="EMBL" id="RRB10994.1"/>
    </source>
</evidence>
<dbReference type="InterPro" id="IPR037401">
    <property type="entry name" value="SnoaL-like"/>
</dbReference>
<protein>
    <recommendedName>
        <fullName evidence="1">SnoaL-like domain-containing protein</fullName>
    </recommendedName>
</protein>
<dbReference type="SUPFAM" id="SSF54427">
    <property type="entry name" value="NTF2-like"/>
    <property type="match status" value="1"/>
</dbReference>
<sequence length="144" mass="16199">METFSTRDLLVEVINKLFVYTDSQAWDKLQNEVFTETVLFDMSSLGGAKMDMTATAICEMWKAGFAGIDSVNHLAGNYLVDIQGKSATVFAYATATHYKKSAVNGPTREFVGTYDLHLTQKEAGWRIDQFRYNVKFTTGNRDLT</sequence>
<keyword evidence="3" id="KW-1185">Reference proteome</keyword>
<proteinExistence type="predicted"/>
<dbReference type="InterPro" id="IPR032710">
    <property type="entry name" value="NTF2-like_dom_sf"/>
</dbReference>
<dbReference type="RefSeq" id="WP_124910085.1">
    <property type="nucleotide sequence ID" value="NZ_RQJP01000006.1"/>
</dbReference>
<accession>A0A3P1CDS4</accession>
<dbReference type="EMBL" id="RQJP01000006">
    <property type="protein sequence ID" value="RRB10994.1"/>
    <property type="molecule type" value="Genomic_DNA"/>
</dbReference>
<dbReference type="Pfam" id="PF13577">
    <property type="entry name" value="SnoaL_4"/>
    <property type="match status" value="1"/>
</dbReference>